<dbReference type="Proteomes" id="UP000288805">
    <property type="component" value="Unassembled WGS sequence"/>
</dbReference>
<evidence type="ECO:0000256" key="1">
    <source>
        <dbReference type="SAM" id="MobiDB-lite"/>
    </source>
</evidence>
<evidence type="ECO:0000313" key="3">
    <source>
        <dbReference type="Proteomes" id="UP000288805"/>
    </source>
</evidence>
<evidence type="ECO:0000313" key="2">
    <source>
        <dbReference type="EMBL" id="RVW34065.1"/>
    </source>
</evidence>
<gene>
    <name evidence="2" type="ORF">CK203_099350</name>
</gene>
<feature type="region of interest" description="Disordered" evidence="1">
    <location>
        <begin position="264"/>
        <end position="285"/>
    </location>
</feature>
<feature type="region of interest" description="Disordered" evidence="1">
    <location>
        <begin position="343"/>
        <end position="367"/>
    </location>
</feature>
<reference evidence="2 3" key="1">
    <citation type="journal article" date="2018" name="PLoS Genet.">
        <title>Population sequencing reveals clonal diversity and ancestral inbreeding in the grapevine cultivar Chardonnay.</title>
        <authorList>
            <person name="Roach M.J."/>
            <person name="Johnson D.L."/>
            <person name="Bohlmann J."/>
            <person name="van Vuuren H.J."/>
            <person name="Jones S.J."/>
            <person name="Pretorius I.S."/>
            <person name="Schmidt S.A."/>
            <person name="Borneman A.R."/>
        </authorList>
    </citation>
    <scope>NUCLEOTIDE SEQUENCE [LARGE SCALE GENOMIC DNA]</scope>
    <source>
        <strain evidence="3">cv. Chardonnay</strain>
        <tissue evidence="2">Leaf</tissue>
    </source>
</reference>
<dbReference type="AlphaFoldDB" id="A0A438DF13"/>
<dbReference type="EMBL" id="QGNW01001658">
    <property type="protein sequence ID" value="RVW34065.1"/>
    <property type="molecule type" value="Genomic_DNA"/>
</dbReference>
<sequence length="389" mass="42876">MQILLIPRVPDIHVVAKWMDARPQPIYVLDSVVIPAKDVRTGCLDASSDGFVSHGWREIISWLFTRAIITLRVANRDRGRKIRMRVTRMTMRVMCHCKGACHVFSEGRVRSALGLKNVFKEESCLICSGGNAYEKSTDKLSVKEFRDRFCIPNSVIVEFLNEGEDVVSTEKAEGRAITFSKNNLMPGFVPSSSIVQGIPYFFQRFHQPSSIPNIVRVLMGCSIINMLFNLDLTLLEVLFVYSLKKGKMTSLACPLTYPPFNGDGTAGFDEGRGEGTRGGPGRMGGIDAKERHYATLLTARNLMAIVRESQEYVVNILPRKAAKGGSAGEHYVLKDLLSIRSAASPPKKAPAKKKEAVKNGKGVKEPTPPKEFVLTAYYSCGGGNNKGAL</sequence>
<comment type="caution">
    <text evidence="2">The sequence shown here is derived from an EMBL/GenBank/DDBJ whole genome shotgun (WGS) entry which is preliminary data.</text>
</comment>
<organism evidence="2 3">
    <name type="scientific">Vitis vinifera</name>
    <name type="common">Grape</name>
    <dbReference type="NCBI Taxonomy" id="29760"/>
    <lineage>
        <taxon>Eukaryota</taxon>
        <taxon>Viridiplantae</taxon>
        <taxon>Streptophyta</taxon>
        <taxon>Embryophyta</taxon>
        <taxon>Tracheophyta</taxon>
        <taxon>Spermatophyta</taxon>
        <taxon>Magnoliopsida</taxon>
        <taxon>eudicotyledons</taxon>
        <taxon>Gunneridae</taxon>
        <taxon>Pentapetalae</taxon>
        <taxon>rosids</taxon>
        <taxon>Vitales</taxon>
        <taxon>Vitaceae</taxon>
        <taxon>Viteae</taxon>
        <taxon>Vitis</taxon>
    </lineage>
</organism>
<feature type="compositionally biased region" description="Basic and acidic residues" evidence="1">
    <location>
        <begin position="352"/>
        <end position="367"/>
    </location>
</feature>
<accession>A0A438DF13</accession>
<protein>
    <submittedName>
        <fullName evidence="2">Uncharacterized protein</fullName>
    </submittedName>
</protein>
<name>A0A438DF13_VITVI</name>
<proteinExistence type="predicted"/>